<dbReference type="EMBL" id="JARJLG010000007">
    <property type="protein sequence ID" value="KAJ7779418.1"/>
    <property type="molecule type" value="Genomic_DNA"/>
</dbReference>
<accession>A0AAD7K6K1</accession>
<name>A0AAD7K6K1_9AGAR</name>
<evidence type="ECO:0000313" key="3">
    <source>
        <dbReference type="Proteomes" id="UP001215280"/>
    </source>
</evidence>
<comment type="caution">
    <text evidence="2">The sequence shown here is derived from an EMBL/GenBank/DDBJ whole genome shotgun (WGS) entry which is preliminary data.</text>
</comment>
<feature type="signal peptide" evidence="1">
    <location>
        <begin position="1"/>
        <end position="19"/>
    </location>
</feature>
<organism evidence="2 3">
    <name type="scientific">Mycena maculata</name>
    <dbReference type="NCBI Taxonomy" id="230809"/>
    <lineage>
        <taxon>Eukaryota</taxon>
        <taxon>Fungi</taxon>
        <taxon>Dikarya</taxon>
        <taxon>Basidiomycota</taxon>
        <taxon>Agaricomycotina</taxon>
        <taxon>Agaricomycetes</taxon>
        <taxon>Agaricomycetidae</taxon>
        <taxon>Agaricales</taxon>
        <taxon>Marasmiineae</taxon>
        <taxon>Mycenaceae</taxon>
        <taxon>Mycena</taxon>
    </lineage>
</organism>
<evidence type="ECO:0000256" key="1">
    <source>
        <dbReference type="SAM" id="SignalP"/>
    </source>
</evidence>
<evidence type="ECO:0000313" key="2">
    <source>
        <dbReference type="EMBL" id="KAJ7779418.1"/>
    </source>
</evidence>
<dbReference type="AlphaFoldDB" id="A0AAD7K6K1"/>
<gene>
    <name evidence="2" type="ORF">DFH07DRAFT_1055984</name>
</gene>
<reference evidence="2" key="1">
    <citation type="submission" date="2023-03" db="EMBL/GenBank/DDBJ databases">
        <title>Massive genome expansion in bonnet fungi (Mycena s.s.) driven by repeated elements and novel gene families across ecological guilds.</title>
        <authorList>
            <consortium name="Lawrence Berkeley National Laboratory"/>
            <person name="Harder C.B."/>
            <person name="Miyauchi S."/>
            <person name="Viragh M."/>
            <person name="Kuo A."/>
            <person name="Thoen E."/>
            <person name="Andreopoulos B."/>
            <person name="Lu D."/>
            <person name="Skrede I."/>
            <person name="Drula E."/>
            <person name="Henrissat B."/>
            <person name="Morin E."/>
            <person name="Kohler A."/>
            <person name="Barry K."/>
            <person name="LaButti K."/>
            <person name="Morin E."/>
            <person name="Salamov A."/>
            <person name="Lipzen A."/>
            <person name="Mereny Z."/>
            <person name="Hegedus B."/>
            <person name="Baldrian P."/>
            <person name="Stursova M."/>
            <person name="Weitz H."/>
            <person name="Taylor A."/>
            <person name="Grigoriev I.V."/>
            <person name="Nagy L.G."/>
            <person name="Martin F."/>
            <person name="Kauserud H."/>
        </authorList>
    </citation>
    <scope>NUCLEOTIDE SEQUENCE</scope>
    <source>
        <strain evidence="2">CBHHK188m</strain>
    </source>
</reference>
<proteinExistence type="predicted"/>
<keyword evidence="3" id="KW-1185">Reference proteome</keyword>
<feature type="chain" id="PRO_5042103243" evidence="1">
    <location>
        <begin position="20"/>
        <end position="68"/>
    </location>
</feature>
<sequence>MLSKSLLSVVALFLAGVSAGVAPVFTATREFNTLTDIAPYFVTATSTVTWTQSPSTSVVDPTGTGIGN</sequence>
<dbReference type="Proteomes" id="UP001215280">
    <property type="component" value="Unassembled WGS sequence"/>
</dbReference>
<protein>
    <submittedName>
        <fullName evidence="2">Uncharacterized protein</fullName>
    </submittedName>
</protein>
<keyword evidence="1" id="KW-0732">Signal</keyword>